<dbReference type="SUPFAM" id="SSF47370">
    <property type="entry name" value="Bromodomain"/>
    <property type="match status" value="1"/>
</dbReference>
<name>A0AAP0HH53_9MAGN</name>
<dbReference type="PROSITE" id="PS50014">
    <property type="entry name" value="BROMODOMAIN_2"/>
    <property type="match status" value="1"/>
</dbReference>
<dbReference type="InterPro" id="IPR052442">
    <property type="entry name" value="Env_Response_Regulator"/>
</dbReference>
<feature type="domain" description="Bromo" evidence="4">
    <location>
        <begin position="117"/>
        <end position="189"/>
    </location>
</feature>
<dbReference type="Proteomes" id="UP001419268">
    <property type="component" value="Unassembled WGS sequence"/>
</dbReference>
<protein>
    <recommendedName>
        <fullName evidence="4">Bromo domain-containing protein</fullName>
    </recommendedName>
</protein>
<keyword evidence="1 2" id="KW-0103">Bromodomain</keyword>
<sequence length="566" mass="63663">MKFIQISSMSVDENITLKRNFKLKVKLPQPKSQVENITVKKKLKLIKVKLPRARSQLDKSIEFEHERPISGSCKNGSSVKCTGKRGAETRLCGQKLKKLKIGSGAMQQCGSLLRKLMNHQFGFLFNQSVKPAALQIPDYFDIISEPMDLGTVKKKLENGSYSSARDFAADVKLTFSNAMKYNPYSTNWVHELAGEFSRMFTSEWKSLEAKWSEEEKSDLVCKDQGLMEISNRKLPPKLHSHLRILGLLCENKDDGETASEIQIVTTSSCFNSNVIGKFYNYANTTGATCGQDSSLKHPKNNNTNPKCESATSKRLGNPAATYPKGSFGDMKSHCGHDNAFSEASSGVECLKTCEGQLSPSKSLRAAMLKSRFADTILKAQQKTLSTGERVDPLKVKQGERERFEKKQREERLEKNFFAAFGEIPRFLISAKKCLLVMLLENHHSLNMKRTPMKFIQISSMPIDENITLKKNLKLKVKLPQPKSQVENIIVKKNLKVKVKLPRTRSQLDKSIEFEHERPIFGSCKNGSLVKCTGKRGAETRLSEQKLKKLKIGSGVMQQCGALLRNR</sequence>
<dbReference type="Gene3D" id="1.20.920.10">
    <property type="entry name" value="Bromodomain-like"/>
    <property type="match status" value="1"/>
</dbReference>
<dbReference type="PANTHER" id="PTHR46136">
    <property type="entry name" value="TRANSCRIPTION FACTOR GTE8"/>
    <property type="match status" value="1"/>
</dbReference>
<evidence type="ECO:0000313" key="6">
    <source>
        <dbReference type="Proteomes" id="UP001419268"/>
    </source>
</evidence>
<keyword evidence="6" id="KW-1185">Reference proteome</keyword>
<dbReference type="PANTHER" id="PTHR46136:SF19">
    <property type="entry name" value="TRANSCRIPTION FACTOR GTE12"/>
    <property type="match status" value="1"/>
</dbReference>
<dbReference type="InterPro" id="IPR001487">
    <property type="entry name" value="Bromodomain"/>
</dbReference>
<feature type="compositionally biased region" description="Polar residues" evidence="3">
    <location>
        <begin position="300"/>
        <end position="314"/>
    </location>
</feature>
<dbReference type="PRINTS" id="PR00503">
    <property type="entry name" value="BROMODOMAIN"/>
</dbReference>
<accession>A0AAP0HH53</accession>
<dbReference type="Pfam" id="PF00439">
    <property type="entry name" value="Bromodomain"/>
    <property type="match status" value="1"/>
</dbReference>
<dbReference type="SMART" id="SM00297">
    <property type="entry name" value="BROMO"/>
    <property type="match status" value="1"/>
</dbReference>
<evidence type="ECO:0000256" key="1">
    <source>
        <dbReference type="ARBA" id="ARBA00023117"/>
    </source>
</evidence>
<gene>
    <name evidence="5" type="ORF">Scep_027310</name>
</gene>
<dbReference type="EMBL" id="JBBNAG010000012">
    <property type="protein sequence ID" value="KAK9088228.1"/>
    <property type="molecule type" value="Genomic_DNA"/>
</dbReference>
<dbReference type="AlphaFoldDB" id="A0AAP0HH53"/>
<evidence type="ECO:0000259" key="4">
    <source>
        <dbReference type="PROSITE" id="PS50014"/>
    </source>
</evidence>
<evidence type="ECO:0000313" key="5">
    <source>
        <dbReference type="EMBL" id="KAK9088228.1"/>
    </source>
</evidence>
<evidence type="ECO:0000256" key="2">
    <source>
        <dbReference type="PROSITE-ProRule" id="PRU00035"/>
    </source>
</evidence>
<reference evidence="5 6" key="1">
    <citation type="submission" date="2024-01" db="EMBL/GenBank/DDBJ databases">
        <title>Genome assemblies of Stephania.</title>
        <authorList>
            <person name="Yang L."/>
        </authorList>
    </citation>
    <scope>NUCLEOTIDE SEQUENCE [LARGE SCALE GENOMIC DNA]</scope>
    <source>
        <strain evidence="5">JXDWG</strain>
        <tissue evidence="5">Leaf</tissue>
    </source>
</reference>
<organism evidence="5 6">
    <name type="scientific">Stephania cephalantha</name>
    <dbReference type="NCBI Taxonomy" id="152367"/>
    <lineage>
        <taxon>Eukaryota</taxon>
        <taxon>Viridiplantae</taxon>
        <taxon>Streptophyta</taxon>
        <taxon>Embryophyta</taxon>
        <taxon>Tracheophyta</taxon>
        <taxon>Spermatophyta</taxon>
        <taxon>Magnoliopsida</taxon>
        <taxon>Ranunculales</taxon>
        <taxon>Menispermaceae</taxon>
        <taxon>Menispermoideae</taxon>
        <taxon>Cissampelideae</taxon>
        <taxon>Stephania</taxon>
    </lineage>
</organism>
<feature type="region of interest" description="Disordered" evidence="3">
    <location>
        <begin position="295"/>
        <end position="315"/>
    </location>
</feature>
<evidence type="ECO:0000256" key="3">
    <source>
        <dbReference type="SAM" id="MobiDB-lite"/>
    </source>
</evidence>
<proteinExistence type="predicted"/>
<comment type="caution">
    <text evidence="5">The sequence shown here is derived from an EMBL/GenBank/DDBJ whole genome shotgun (WGS) entry which is preliminary data.</text>
</comment>
<dbReference type="InterPro" id="IPR036427">
    <property type="entry name" value="Bromodomain-like_sf"/>
</dbReference>